<keyword evidence="1" id="KW-1133">Transmembrane helix</keyword>
<reference evidence="2" key="1">
    <citation type="submission" date="2021-03" db="EMBL/GenBank/DDBJ databases">
        <title>Genomic Encyclopedia of Type Strains, Phase IV (KMG-IV): sequencing the most valuable type-strain genomes for metagenomic binning, comparative biology and taxonomic classification.</title>
        <authorList>
            <person name="Goeker M."/>
        </authorList>
    </citation>
    <scope>NUCLEOTIDE SEQUENCE</scope>
    <source>
        <strain evidence="2">DSM 107338</strain>
    </source>
</reference>
<name>A0A9X0Z2K8_9BACI</name>
<feature type="transmembrane region" description="Helical" evidence="1">
    <location>
        <begin position="42"/>
        <end position="62"/>
    </location>
</feature>
<dbReference type="OrthoDB" id="2885922at2"/>
<feature type="transmembrane region" description="Helical" evidence="1">
    <location>
        <begin position="7"/>
        <end position="30"/>
    </location>
</feature>
<protein>
    <submittedName>
        <fullName evidence="2">Uncharacterized protein</fullName>
    </submittedName>
</protein>
<evidence type="ECO:0000313" key="2">
    <source>
        <dbReference type="EMBL" id="MBP2080135.1"/>
    </source>
</evidence>
<organism evidence="2 3">
    <name type="scientific">Oceanobacillus polygoni</name>
    <dbReference type="NCBI Taxonomy" id="1235259"/>
    <lineage>
        <taxon>Bacteria</taxon>
        <taxon>Bacillati</taxon>
        <taxon>Bacillota</taxon>
        <taxon>Bacilli</taxon>
        <taxon>Bacillales</taxon>
        <taxon>Bacillaceae</taxon>
        <taxon>Oceanobacillus</taxon>
    </lineage>
</organism>
<dbReference type="EMBL" id="JAGGMB010000029">
    <property type="protein sequence ID" value="MBP2080135.1"/>
    <property type="molecule type" value="Genomic_DNA"/>
</dbReference>
<feature type="transmembrane region" description="Helical" evidence="1">
    <location>
        <begin position="74"/>
        <end position="95"/>
    </location>
</feature>
<gene>
    <name evidence="2" type="ORF">J2Z64_004447</name>
</gene>
<dbReference type="Proteomes" id="UP001138793">
    <property type="component" value="Unassembled WGS sequence"/>
</dbReference>
<accession>A0A9X0Z2K8</accession>
<evidence type="ECO:0000313" key="3">
    <source>
        <dbReference type="Proteomes" id="UP001138793"/>
    </source>
</evidence>
<keyword evidence="3" id="KW-1185">Reference proteome</keyword>
<keyword evidence="1" id="KW-0812">Transmembrane</keyword>
<dbReference type="AlphaFoldDB" id="A0A9X0Z2K8"/>
<comment type="caution">
    <text evidence="2">The sequence shown here is derived from an EMBL/GenBank/DDBJ whole genome shotgun (WGS) entry which is preliminary data.</text>
</comment>
<keyword evidence="1" id="KW-0472">Membrane</keyword>
<sequence length="96" mass="11103">MKLLLIIINIIFCGLITCSITMFLAGGAIGENYTDSLFVAPHYFLILPIWGIGVSLLWLYFYKKKLKNVFFMEIILINIIPWIALFLGVFFTHWVL</sequence>
<evidence type="ECO:0000256" key="1">
    <source>
        <dbReference type="SAM" id="Phobius"/>
    </source>
</evidence>
<proteinExistence type="predicted"/>